<dbReference type="Pfam" id="PF16344">
    <property type="entry name" value="FecR_C"/>
    <property type="match status" value="1"/>
</dbReference>
<keyword evidence="5" id="KW-1185">Reference proteome</keyword>
<evidence type="ECO:0000256" key="1">
    <source>
        <dbReference type="SAM" id="MobiDB-lite"/>
    </source>
</evidence>
<comment type="caution">
    <text evidence="4">The sequence shown here is derived from an EMBL/GenBank/DDBJ whole genome shotgun (WGS) entry which is preliminary data.</text>
</comment>
<dbReference type="Gene3D" id="2.60.120.1440">
    <property type="match status" value="1"/>
</dbReference>
<dbReference type="PANTHER" id="PTHR30273">
    <property type="entry name" value="PERIPLASMIC SIGNAL SENSOR AND SIGMA FACTOR ACTIVATOR FECR-RELATED"/>
    <property type="match status" value="1"/>
</dbReference>
<dbReference type="Gene3D" id="3.55.50.30">
    <property type="match status" value="1"/>
</dbReference>
<dbReference type="Pfam" id="PF04773">
    <property type="entry name" value="FecR"/>
    <property type="match status" value="1"/>
</dbReference>
<reference evidence="4 5" key="1">
    <citation type="submission" date="2018-10" db="EMBL/GenBank/DDBJ databases">
        <title>Draft genome of Cortibacter populi DSM10536.</title>
        <authorList>
            <person name="Bernier A.-M."/>
            <person name="Bernard K."/>
        </authorList>
    </citation>
    <scope>NUCLEOTIDE SEQUENCE [LARGE SCALE GENOMIC DNA]</scope>
    <source>
        <strain evidence="4 5">DSM 105136</strain>
    </source>
</reference>
<dbReference type="GO" id="GO:0016989">
    <property type="term" value="F:sigma factor antagonist activity"/>
    <property type="evidence" value="ECO:0007669"/>
    <property type="project" value="TreeGrafter"/>
</dbReference>
<dbReference type="Proteomes" id="UP000278006">
    <property type="component" value="Unassembled WGS sequence"/>
</dbReference>
<sequence>MPAKSMTPPPAQGKQRDAVPGVEDLAEALRQRFPSKDELLAEARAQTEAQARRHRQLKRAAGGMLSVAALAALWWADPVLQRQELSAALGAQVRHTMDDGSAIVLNTDSALTLEQRLRTRSLVLQRGEAAFTVAPGWRPFIVRSGDIRVRDIGTAFTVRQIKGDTRVVVLEGMVEVSPWPGAGQLAQAGTVSLHAGQGLLAGSSVPGSYAMERVDALAAGAWRQGRLVFNGTRLDEVAAEVQRYRGGAVHIEGGDVAQLRVSGVYDIDRIEALLDALPQALPVQVSRRADGGVTIAAARSRPATSDRRLKKNR</sequence>
<dbReference type="InterPro" id="IPR012373">
    <property type="entry name" value="Ferrdict_sens_TM"/>
</dbReference>
<feature type="region of interest" description="Disordered" evidence="1">
    <location>
        <begin position="1"/>
        <end position="20"/>
    </location>
</feature>
<dbReference type="EMBL" id="RDQO01000001">
    <property type="protein sequence ID" value="RMX08292.1"/>
    <property type="molecule type" value="Genomic_DNA"/>
</dbReference>
<evidence type="ECO:0000313" key="5">
    <source>
        <dbReference type="Proteomes" id="UP000278006"/>
    </source>
</evidence>
<protein>
    <submittedName>
        <fullName evidence="4">DUF4974 domain-containing protein</fullName>
    </submittedName>
</protein>
<proteinExistence type="predicted"/>
<dbReference type="PANTHER" id="PTHR30273:SF2">
    <property type="entry name" value="PROTEIN FECR"/>
    <property type="match status" value="1"/>
</dbReference>
<name>A0A3M6R0G1_9BURK</name>
<evidence type="ECO:0000259" key="2">
    <source>
        <dbReference type="Pfam" id="PF04773"/>
    </source>
</evidence>
<feature type="domain" description="Protein FecR C-terminal" evidence="3">
    <location>
        <begin position="226"/>
        <end position="286"/>
    </location>
</feature>
<organism evidence="4 5">
    <name type="scientific">Corticibacter populi</name>
    <dbReference type="NCBI Taxonomy" id="1550736"/>
    <lineage>
        <taxon>Bacteria</taxon>
        <taxon>Pseudomonadati</taxon>
        <taxon>Pseudomonadota</taxon>
        <taxon>Betaproteobacteria</taxon>
        <taxon>Burkholderiales</taxon>
        <taxon>Comamonadaceae</taxon>
        <taxon>Corticibacter</taxon>
    </lineage>
</organism>
<dbReference type="InterPro" id="IPR006860">
    <property type="entry name" value="FecR"/>
</dbReference>
<accession>A0A3M6R0G1</accession>
<dbReference type="InterPro" id="IPR032508">
    <property type="entry name" value="FecR_C"/>
</dbReference>
<dbReference type="PIRSF" id="PIRSF018266">
    <property type="entry name" value="FecR"/>
    <property type="match status" value="1"/>
</dbReference>
<evidence type="ECO:0000259" key="3">
    <source>
        <dbReference type="Pfam" id="PF16344"/>
    </source>
</evidence>
<dbReference type="OrthoDB" id="1100567at2"/>
<dbReference type="RefSeq" id="WP_122226415.1">
    <property type="nucleotide sequence ID" value="NZ_RDQO01000001.1"/>
</dbReference>
<evidence type="ECO:0000313" key="4">
    <source>
        <dbReference type="EMBL" id="RMX08292.1"/>
    </source>
</evidence>
<dbReference type="AlphaFoldDB" id="A0A3M6R0G1"/>
<feature type="domain" description="FecR protein" evidence="2">
    <location>
        <begin position="86"/>
        <end position="175"/>
    </location>
</feature>
<gene>
    <name evidence="4" type="ORF">D8I35_04095</name>
</gene>